<dbReference type="Pfam" id="PF23237">
    <property type="entry name" value="HYR_4C"/>
    <property type="match status" value="4"/>
</dbReference>
<evidence type="ECO:0000313" key="2">
    <source>
        <dbReference type="EMBL" id="PHN02473.1"/>
    </source>
</evidence>
<dbReference type="Gene3D" id="2.60.40.10">
    <property type="entry name" value="Immunoglobulins"/>
    <property type="match status" value="1"/>
</dbReference>
<proteinExistence type="predicted"/>
<evidence type="ECO:0000313" key="3">
    <source>
        <dbReference type="Proteomes" id="UP000223913"/>
    </source>
</evidence>
<organism evidence="2 3">
    <name type="scientific">Flavilitoribacter nigricans (strain ATCC 23147 / DSM 23189 / NBRC 102662 / NCIMB 1420 / SS-2)</name>
    <name type="common">Lewinella nigricans</name>
    <dbReference type="NCBI Taxonomy" id="1122177"/>
    <lineage>
        <taxon>Bacteria</taxon>
        <taxon>Pseudomonadati</taxon>
        <taxon>Bacteroidota</taxon>
        <taxon>Saprospiria</taxon>
        <taxon>Saprospirales</taxon>
        <taxon>Lewinellaceae</taxon>
        <taxon>Flavilitoribacter</taxon>
    </lineage>
</organism>
<dbReference type="EMBL" id="PDUD01000039">
    <property type="protein sequence ID" value="PHN02473.1"/>
    <property type="molecule type" value="Genomic_DNA"/>
</dbReference>
<gene>
    <name evidence="2" type="ORF">CRP01_31315</name>
</gene>
<feature type="domain" description="HYR-like" evidence="1">
    <location>
        <begin position="305"/>
        <end position="372"/>
    </location>
</feature>
<evidence type="ECO:0000259" key="1">
    <source>
        <dbReference type="Pfam" id="PF23237"/>
    </source>
</evidence>
<accession>A0A2D0N3Y5</accession>
<dbReference type="AlphaFoldDB" id="A0A2D0N3Y5"/>
<feature type="domain" description="HYR-like" evidence="1">
    <location>
        <begin position="382"/>
        <end position="453"/>
    </location>
</feature>
<reference evidence="2 3" key="1">
    <citation type="submission" date="2017-10" db="EMBL/GenBank/DDBJ databases">
        <title>The draft genome sequence of Lewinella nigricans NBRC 102662.</title>
        <authorList>
            <person name="Wang K."/>
        </authorList>
    </citation>
    <scope>NUCLEOTIDE SEQUENCE [LARGE SCALE GENOMIC DNA]</scope>
    <source>
        <strain evidence="2 3">NBRC 102662</strain>
    </source>
</reference>
<feature type="domain" description="HYR-like" evidence="1">
    <location>
        <begin position="140"/>
        <end position="210"/>
    </location>
</feature>
<dbReference type="InterPro" id="IPR057078">
    <property type="entry name" value="HYR-4C"/>
</dbReference>
<feature type="non-terminal residue" evidence="2">
    <location>
        <position position="485"/>
    </location>
</feature>
<dbReference type="Proteomes" id="UP000223913">
    <property type="component" value="Unassembled WGS sequence"/>
</dbReference>
<protein>
    <recommendedName>
        <fullName evidence="1">HYR-like domain-containing protein</fullName>
    </recommendedName>
</protein>
<dbReference type="InterPro" id="IPR013783">
    <property type="entry name" value="Ig-like_fold"/>
</dbReference>
<comment type="caution">
    <text evidence="2">The sequence shown here is derived from an EMBL/GenBank/DDBJ whole genome shotgun (WGS) entry which is preliminary data.</text>
</comment>
<feature type="domain" description="HYR-like" evidence="1">
    <location>
        <begin position="221"/>
        <end position="291"/>
    </location>
</feature>
<name>A0A2D0N3Y5_FLAN2</name>
<dbReference type="RefSeq" id="WP_143473606.1">
    <property type="nucleotide sequence ID" value="NZ_PDUD01000039.1"/>
</dbReference>
<sequence length="485" mass="52379">MLAITTTQFCKTLFNPLFLRRHFCGTRSFSIFKKMLVLFVLLVSGFLHANAQCEPPTISCPPDLEVDCNISTDPAVIGLPVITGGCGLVNYSYTDDLTYTCFNEWTLSRTWIAIDEENNAASCVQTIRVADLLAPIVVDTIPQDLTLDCFADYPPRTNLTAIDNCDGIIVSSPVSQFTIGSCPNDFTEVRTWTFSDTCGNTSSVSQVIQVLDTLPPVVVDTIPQSLTLECSADYPRSTSLTAIDNCDGVIVSSPVSLFTFGGCPNNFTEVRTWTFSDTCGNTTSVFQTIQVLDTLPPVVVDTIPPDLTLECSADYPQPTSLTAIDNCDGVIVSSPVSLFTFGGCPNNFTEVRTWTFSDTCGNTTSVFQTIQVLDTLPPVVVDTVPQSLTLECSADYPQPTSLTAIDNCDGVIVSSPVSQFTFGGCPNNFTEVRTWTFSDTCGNTTSVSQTINVLDTLPPVVVDTIPQSLTLECSADYPRPTSLTA</sequence>
<keyword evidence="3" id="KW-1185">Reference proteome</keyword>
<dbReference type="OrthoDB" id="599464at2"/>